<dbReference type="PANTHER" id="PTHR43739">
    <property type="entry name" value="XYLOGLUCANASE (EUROFUNG)"/>
    <property type="match status" value="1"/>
</dbReference>
<dbReference type="OrthoDB" id="9757947at2"/>
<dbReference type="RefSeq" id="WP_089372849.1">
    <property type="nucleotide sequence ID" value="NZ_BMEP01000005.1"/>
</dbReference>
<protein>
    <submittedName>
        <fullName evidence="6">Por secretion system C-terminal sorting domain-containing protein</fullName>
    </submittedName>
</protein>
<dbReference type="Pfam" id="PF15902">
    <property type="entry name" value="Sortilin-Vps10"/>
    <property type="match status" value="1"/>
</dbReference>
<accession>A0A239BKV5</accession>
<evidence type="ECO:0000256" key="3">
    <source>
        <dbReference type="SAM" id="SignalP"/>
    </source>
</evidence>
<evidence type="ECO:0000313" key="7">
    <source>
        <dbReference type="Proteomes" id="UP000198379"/>
    </source>
</evidence>
<dbReference type="Proteomes" id="UP000198379">
    <property type="component" value="Unassembled WGS sequence"/>
</dbReference>
<evidence type="ECO:0000259" key="4">
    <source>
        <dbReference type="Pfam" id="PF15902"/>
    </source>
</evidence>
<evidence type="ECO:0000313" key="6">
    <source>
        <dbReference type="EMBL" id="SNS08262.1"/>
    </source>
</evidence>
<dbReference type="Pfam" id="PF18962">
    <property type="entry name" value="Por_Secre_tail"/>
    <property type="match status" value="1"/>
</dbReference>
<proteinExistence type="predicted"/>
<feature type="chain" id="PRO_5013280507" evidence="3">
    <location>
        <begin position="21"/>
        <end position="824"/>
    </location>
</feature>
<name>A0A239BKV5_9FLAO</name>
<dbReference type="InterPro" id="IPR036278">
    <property type="entry name" value="Sialidase_sf"/>
</dbReference>
<dbReference type="AlphaFoldDB" id="A0A239BKV5"/>
<dbReference type="InterPro" id="IPR026444">
    <property type="entry name" value="Secre_tail"/>
</dbReference>
<dbReference type="SUPFAM" id="SSF110296">
    <property type="entry name" value="Oligoxyloglucan reducing end-specific cellobiohydrolase"/>
    <property type="match status" value="2"/>
</dbReference>
<dbReference type="NCBIfam" id="TIGR04183">
    <property type="entry name" value="Por_Secre_tail"/>
    <property type="match status" value="1"/>
</dbReference>
<feature type="domain" description="Secretion system C-terminal sorting" evidence="5">
    <location>
        <begin position="752"/>
        <end position="821"/>
    </location>
</feature>
<keyword evidence="1 3" id="KW-0732">Signal</keyword>
<feature type="signal peptide" evidence="3">
    <location>
        <begin position="1"/>
        <end position="20"/>
    </location>
</feature>
<evidence type="ECO:0000259" key="5">
    <source>
        <dbReference type="Pfam" id="PF18962"/>
    </source>
</evidence>
<reference evidence="6 7" key="1">
    <citation type="submission" date="2017-06" db="EMBL/GenBank/DDBJ databases">
        <authorList>
            <person name="Kim H.J."/>
            <person name="Triplett B.A."/>
        </authorList>
    </citation>
    <scope>NUCLEOTIDE SEQUENCE [LARGE SCALE GENOMIC DNA]</scope>
    <source>
        <strain evidence="6 7">DSM 25597</strain>
    </source>
</reference>
<feature type="domain" description="Sortilin N-terminal" evidence="4">
    <location>
        <begin position="165"/>
        <end position="291"/>
    </location>
</feature>
<gene>
    <name evidence="6" type="ORF">SAMN06265376_106239</name>
</gene>
<dbReference type="CDD" id="cd15482">
    <property type="entry name" value="Sialidase_non-viral"/>
    <property type="match status" value="1"/>
</dbReference>
<dbReference type="EMBL" id="FZNY01000006">
    <property type="protein sequence ID" value="SNS08262.1"/>
    <property type="molecule type" value="Genomic_DNA"/>
</dbReference>
<evidence type="ECO:0000256" key="2">
    <source>
        <dbReference type="ARBA" id="ARBA00022737"/>
    </source>
</evidence>
<evidence type="ECO:0000256" key="1">
    <source>
        <dbReference type="ARBA" id="ARBA00022729"/>
    </source>
</evidence>
<dbReference type="GO" id="GO:0010411">
    <property type="term" value="P:xyloglucan metabolic process"/>
    <property type="evidence" value="ECO:0007669"/>
    <property type="project" value="TreeGrafter"/>
</dbReference>
<dbReference type="InterPro" id="IPR052025">
    <property type="entry name" value="Xyloglucanase_GH74"/>
</dbReference>
<dbReference type="SUPFAM" id="SSF50939">
    <property type="entry name" value="Sialidases"/>
    <property type="match status" value="1"/>
</dbReference>
<organism evidence="6 7">
    <name type="scientific">Dokdonia pacifica</name>
    <dbReference type="NCBI Taxonomy" id="1627892"/>
    <lineage>
        <taxon>Bacteria</taxon>
        <taxon>Pseudomonadati</taxon>
        <taxon>Bacteroidota</taxon>
        <taxon>Flavobacteriia</taxon>
        <taxon>Flavobacteriales</taxon>
        <taxon>Flavobacteriaceae</taxon>
        <taxon>Dokdonia</taxon>
    </lineage>
</organism>
<dbReference type="PANTHER" id="PTHR43739:SF5">
    <property type="entry name" value="EXO-ALPHA-SIALIDASE"/>
    <property type="match status" value="1"/>
</dbReference>
<keyword evidence="2" id="KW-0677">Repeat</keyword>
<dbReference type="PROSITE" id="PS51257">
    <property type="entry name" value="PROKAR_LIPOPROTEIN"/>
    <property type="match status" value="1"/>
</dbReference>
<dbReference type="InterPro" id="IPR015943">
    <property type="entry name" value="WD40/YVTN_repeat-like_dom_sf"/>
</dbReference>
<dbReference type="InterPro" id="IPR031778">
    <property type="entry name" value="Sortilin_N"/>
</dbReference>
<sequence>MKNTLLLSTLLLVFSFFSCKQEENATVSSDEKLPFDLMFMQRAYPTGELKPGAYREAAKWKKDLEQTRSDDVTPWEFVGPVNIGGRITDVEVISGANDIIYVAAASGGIFRTENNGANWEPIFDDQPMLAIGDMDISKSNNSIIAVGTGEVNAGGGSLAYDGDGVYVSDDGGDTWDSRGLEEVGSIGKVIIDPDNPSVMYVGAMGPLFRNDTNRGVYRTTDGGTTWEQVLFVSEKTGVVDMAIHPTNSAVLYAVAWERERTPENRSYGGDTSGIYKSTDGGDNWVELTNGLPTVGSQKGRISIDISQSNPEVLYASYADAIGSVQGFYKSTDGGDSWSAINSSQITNVGFHWWFGGLFINPEDENEVYHVGFDIQKTIDGGATWQSAFPGVHVDQHAMAFHPDDASNVFLGNDGGLYISEDSGASSVKDLTLPITQFYRFTAESFDRLYGGSQDNSTIRTTTGNLDDWTIINGGDGFQPLINKDNGDIIYALSQRGNLRRSTNDAASFQTILNGVDPADRNNWDTPIAFDPENNDILYYGTQRVYRSINGGDSWTPISDDLTNGPSTGNLNFGSLTSIDVSTLDSNIIYAAADDGNVWRTLDSGATWENISSSLPNRWVTKVKASLVAKEEVFVTLSGYRFGEDDGHIFYSDTNGDSWEDITVNLPDIPVNDIEYSTWEGYFVATDIGVFRTFSPGDEWEVLGDLPSLVVNDLYVMDDIQLYAGTYGRSAYTRYVGELSVEEFSGTTNILSVFPNPASSEATLILERLVPNAEVILYNQLGQVVLTQKMETLTTTISIQSLPKGMYFVQVKGNNEVFSRKLLKN</sequence>
<keyword evidence="7" id="KW-1185">Reference proteome</keyword>
<dbReference type="Gene3D" id="2.130.10.10">
    <property type="entry name" value="YVTN repeat-like/Quinoprotein amine dehydrogenase"/>
    <property type="match status" value="4"/>
</dbReference>